<evidence type="ECO:0000313" key="2">
    <source>
        <dbReference type="Proteomes" id="UP001165269"/>
    </source>
</evidence>
<name>A0ABS9YLS3_9ACTN</name>
<sequence length="128" mass="13496">MTTPGRTASKAGDLIRQFNHDTITTGDGWQYPPHAYDAIGSLAYLVGMLPQAIEQTLLPVKRTHEHGRVAVDGGGDPERAVTELGAAVATAAGLARSLSRSMDQMHAAVSPLGLDTRGMPEFAEDGEV</sequence>
<keyword evidence="2" id="KW-1185">Reference proteome</keyword>
<dbReference type="Proteomes" id="UP001165269">
    <property type="component" value="Unassembled WGS sequence"/>
</dbReference>
<reference evidence="1" key="1">
    <citation type="submission" date="2022-03" db="EMBL/GenBank/DDBJ databases">
        <title>Streptomyces 7R015 and 7R016 isolated from Barleria lupulina in Thailand.</title>
        <authorList>
            <person name="Kanchanasin P."/>
            <person name="Phongsopitanun W."/>
            <person name="Tanasupawat S."/>
        </authorList>
    </citation>
    <scope>NUCLEOTIDE SEQUENCE</scope>
    <source>
        <strain evidence="1">7R015</strain>
    </source>
</reference>
<accession>A0ABS9YLS3</accession>
<gene>
    <name evidence="1" type="ORF">MQP27_41155</name>
</gene>
<dbReference type="RefSeq" id="WP_242775263.1">
    <property type="nucleotide sequence ID" value="NZ_JALDAY010000015.1"/>
</dbReference>
<protein>
    <submittedName>
        <fullName evidence="1">Uncharacterized protein</fullName>
    </submittedName>
</protein>
<dbReference type="EMBL" id="JALDAY010000015">
    <property type="protein sequence ID" value="MCI3277496.1"/>
    <property type="molecule type" value="Genomic_DNA"/>
</dbReference>
<evidence type="ECO:0000313" key="1">
    <source>
        <dbReference type="EMBL" id="MCI3277496.1"/>
    </source>
</evidence>
<comment type="caution">
    <text evidence="1">The sequence shown here is derived from an EMBL/GenBank/DDBJ whole genome shotgun (WGS) entry which is preliminary data.</text>
</comment>
<organism evidence="1 2">
    <name type="scientific">Streptomyces cylindrosporus</name>
    <dbReference type="NCBI Taxonomy" id="2927583"/>
    <lineage>
        <taxon>Bacteria</taxon>
        <taxon>Bacillati</taxon>
        <taxon>Actinomycetota</taxon>
        <taxon>Actinomycetes</taxon>
        <taxon>Kitasatosporales</taxon>
        <taxon>Streptomycetaceae</taxon>
        <taxon>Streptomyces</taxon>
    </lineage>
</organism>
<proteinExistence type="predicted"/>